<evidence type="ECO:0000259" key="4">
    <source>
        <dbReference type="Pfam" id="PF24244"/>
    </source>
</evidence>
<dbReference type="InterPro" id="IPR032742">
    <property type="entry name" value="Iec3_N"/>
</dbReference>
<evidence type="ECO:0000256" key="2">
    <source>
        <dbReference type="SAM" id="MobiDB-lite"/>
    </source>
</evidence>
<evidence type="ECO:0000313" key="5">
    <source>
        <dbReference type="EMBL" id="EYE96275.1"/>
    </source>
</evidence>
<keyword evidence="1" id="KW-0175">Coiled coil</keyword>
<evidence type="ECO:0000256" key="1">
    <source>
        <dbReference type="SAM" id="Coils"/>
    </source>
</evidence>
<dbReference type="Pfam" id="PF24244">
    <property type="entry name" value="Iec3-like_M"/>
    <property type="match status" value="1"/>
</dbReference>
<feature type="domain" description="INO80 complex subunit 3 N-terminal" evidence="3">
    <location>
        <begin position="24"/>
        <end position="92"/>
    </location>
</feature>
<dbReference type="GeneID" id="63700838"/>
<dbReference type="OrthoDB" id="1650at2759"/>
<dbReference type="InterPro" id="IPR055449">
    <property type="entry name" value="Iec3-like_M"/>
</dbReference>
<feature type="domain" description="INO80 complex subunit 3-like middle region" evidence="4">
    <location>
        <begin position="152"/>
        <end position="249"/>
    </location>
</feature>
<dbReference type="AlphaFoldDB" id="A0A017SIY6"/>
<reference evidence="6" key="1">
    <citation type="journal article" date="2014" name="Nat. Commun.">
        <title>Genomic adaptations of the halophilic Dead Sea filamentous fungus Eurotium rubrum.</title>
        <authorList>
            <person name="Kis-Papo T."/>
            <person name="Weig A.R."/>
            <person name="Riley R."/>
            <person name="Persoh D."/>
            <person name="Salamov A."/>
            <person name="Sun H."/>
            <person name="Lipzen A."/>
            <person name="Wasser S.P."/>
            <person name="Rambold G."/>
            <person name="Grigoriev I.V."/>
            <person name="Nevo E."/>
        </authorList>
    </citation>
    <scope>NUCLEOTIDE SEQUENCE [LARGE SCALE GENOMIC DNA]</scope>
    <source>
        <strain evidence="6">CBS 135680</strain>
    </source>
</reference>
<sequence>MSGTHESQPVPGSLAEAPAKQSYRSFKKKYAKLRIKFELGIKESEELVREEMRIEELSKRIQAQNDQLLEVLLEFNDNLHLSPSLRFGLDAPDDTPSLPTPEREFPAFDDPESATVALRSAKADLDAGRIMPGDYRDLEDAVKRGRAFAPEKQYTSLLKVPHTSSQAEEQYLANSGNTSESLGYFNPDYENEYYLGIDARLGDGSAALQLERIPKKPAPSDRDSEVAVRNPVSVYSWLRREQPGIFRDDDNVSEKSALRPSNQRSKKAQQAQQARKEEDDEDSASIDTVPASTSKNKRKRDDDTGYRPKGGNSRSRKKKDDGGASSRRASKRASGV</sequence>
<dbReference type="RefSeq" id="XP_040639963.1">
    <property type="nucleotide sequence ID" value="XM_040785714.1"/>
</dbReference>
<dbReference type="GO" id="GO:0006338">
    <property type="term" value="P:chromatin remodeling"/>
    <property type="evidence" value="ECO:0007669"/>
    <property type="project" value="InterPro"/>
</dbReference>
<feature type="compositionally biased region" description="Basic and acidic residues" evidence="2">
    <location>
        <begin position="246"/>
        <end position="257"/>
    </location>
</feature>
<feature type="compositionally biased region" description="Low complexity" evidence="2">
    <location>
        <begin position="323"/>
        <end position="336"/>
    </location>
</feature>
<dbReference type="EMBL" id="KK088419">
    <property type="protein sequence ID" value="EYE96275.1"/>
    <property type="molecule type" value="Genomic_DNA"/>
</dbReference>
<dbReference type="STRING" id="1388766.A0A017SIY6"/>
<dbReference type="Proteomes" id="UP000019804">
    <property type="component" value="Unassembled WGS sequence"/>
</dbReference>
<keyword evidence="6" id="KW-1185">Reference proteome</keyword>
<gene>
    <name evidence="5" type="ORF">EURHEDRAFT_498445</name>
</gene>
<accession>A0A017SIY6</accession>
<proteinExistence type="predicted"/>
<dbReference type="Pfam" id="PF14612">
    <property type="entry name" value="Ino80_Iec3"/>
    <property type="match status" value="1"/>
</dbReference>
<feature type="region of interest" description="Disordered" evidence="2">
    <location>
        <begin position="246"/>
        <end position="336"/>
    </location>
</feature>
<organism evidence="5 6">
    <name type="scientific">Aspergillus ruber (strain CBS 135680)</name>
    <dbReference type="NCBI Taxonomy" id="1388766"/>
    <lineage>
        <taxon>Eukaryota</taxon>
        <taxon>Fungi</taxon>
        <taxon>Dikarya</taxon>
        <taxon>Ascomycota</taxon>
        <taxon>Pezizomycotina</taxon>
        <taxon>Eurotiomycetes</taxon>
        <taxon>Eurotiomycetidae</taxon>
        <taxon>Eurotiales</taxon>
        <taxon>Aspergillaceae</taxon>
        <taxon>Aspergillus</taxon>
        <taxon>Aspergillus subgen. Aspergillus</taxon>
    </lineage>
</organism>
<dbReference type="HOGENOM" id="CLU_038623_0_0_1"/>
<dbReference type="GO" id="GO:0031011">
    <property type="term" value="C:Ino80 complex"/>
    <property type="evidence" value="ECO:0007669"/>
    <property type="project" value="InterPro"/>
</dbReference>
<feature type="coiled-coil region" evidence="1">
    <location>
        <begin position="47"/>
        <end position="74"/>
    </location>
</feature>
<evidence type="ECO:0008006" key="7">
    <source>
        <dbReference type="Google" id="ProtNLM"/>
    </source>
</evidence>
<evidence type="ECO:0000313" key="6">
    <source>
        <dbReference type="Proteomes" id="UP000019804"/>
    </source>
</evidence>
<name>A0A017SIY6_ASPRC</name>
<protein>
    <recommendedName>
        <fullName evidence="7">IEC3 subunit of the Ino80 complex, chromatin re-modelling-domain-containing protein</fullName>
    </recommendedName>
</protein>
<evidence type="ECO:0000259" key="3">
    <source>
        <dbReference type="Pfam" id="PF14612"/>
    </source>
</evidence>